<gene>
    <name evidence="1" type="ORF">AF331_13405</name>
</gene>
<protein>
    <submittedName>
        <fullName evidence="1">Uncharacterized protein</fullName>
    </submittedName>
</protein>
<comment type="caution">
    <text evidence="1">The sequence shown here is derived from an EMBL/GenBank/DDBJ whole genome shotgun (WGS) entry which is preliminary data.</text>
</comment>
<keyword evidence="2" id="KW-1185">Reference proteome</keyword>
<reference evidence="2" key="1">
    <citation type="submission" date="2015-07" db="EMBL/GenBank/DDBJ databases">
        <title>Fjat-14235 jcm11544.</title>
        <authorList>
            <person name="Liu B."/>
            <person name="Wang J."/>
            <person name="Zhu Y."/>
            <person name="Liu G."/>
            <person name="Chen Q."/>
            <person name="Chen Z."/>
            <person name="Lan J."/>
            <person name="Che J."/>
            <person name="Ge C."/>
            <person name="Shi H."/>
            <person name="Pan Z."/>
            <person name="Liu X."/>
        </authorList>
    </citation>
    <scope>NUCLEOTIDE SEQUENCE [LARGE SCALE GENOMIC DNA]</scope>
    <source>
        <strain evidence="2">JCM 11544</strain>
    </source>
</reference>
<proteinExistence type="predicted"/>
<accession>A0A0M0G564</accession>
<dbReference type="Proteomes" id="UP000037405">
    <property type="component" value="Unassembled WGS sequence"/>
</dbReference>
<name>A0A0M0G564_9BACI</name>
<dbReference type="PATRIC" id="fig|189381.12.peg.2737"/>
<evidence type="ECO:0000313" key="2">
    <source>
        <dbReference type="Proteomes" id="UP000037405"/>
    </source>
</evidence>
<dbReference type="EMBL" id="LGUE01000004">
    <property type="protein sequence ID" value="KON84990.1"/>
    <property type="molecule type" value="Genomic_DNA"/>
</dbReference>
<evidence type="ECO:0000313" key="1">
    <source>
        <dbReference type="EMBL" id="KON84990.1"/>
    </source>
</evidence>
<dbReference type="AlphaFoldDB" id="A0A0M0G564"/>
<dbReference type="RefSeq" id="WP_053428591.1">
    <property type="nucleotide sequence ID" value="NZ_JAUKEH010000002.1"/>
</dbReference>
<sequence length="164" mass="19159">MYYTLGQIGVLGLVYVIFHSDMGIGYVADSEWSLSAKFLGYPLLLFLMSHAVTYFQYKKHPGLFKREGWIAVPFIIIAVFSIVFTMGFLVVFFGILTQYWSIFAPAMNLSTLIFFWLYYMMVLSIVVLCVKHKARIWIYTICFAMILPFMVYLFMKFIDFLFGI</sequence>
<organism evidence="1 2">
    <name type="scientific">Rossellomorea marisflavi</name>
    <dbReference type="NCBI Taxonomy" id="189381"/>
    <lineage>
        <taxon>Bacteria</taxon>
        <taxon>Bacillati</taxon>
        <taxon>Bacillota</taxon>
        <taxon>Bacilli</taxon>
        <taxon>Bacillales</taxon>
        <taxon>Bacillaceae</taxon>
        <taxon>Rossellomorea</taxon>
    </lineage>
</organism>